<organism evidence="5 6">
    <name type="scientific">Penicillium malachiteum</name>
    <dbReference type="NCBI Taxonomy" id="1324776"/>
    <lineage>
        <taxon>Eukaryota</taxon>
        <taxon>Fungi</taxon>
        <taxon>Dikarya</taxon>
        <taxon>Ascomycota</taxon>
        <taxon>Pezizomycotina</taxon>
        <taxon>Eurotiomycetes</taxon>
        <taxon>Eurotiomycetidae</taxon>
        <taxon>Eurotiales</taxon>
        <taxon>Aspergillaceae</taxon>
        <taxon>Penicillium</taxon>
    </lineage>
</organism>
<keyword evidence="2 3" id="KW-0378">Hydrolase</keyword>
<dbReference type="PROSITE" id="PS00941">
    <property type="entry name" value="CARBOXYLESTERASE_B_2"/>
    <property type="match status" value="1"/>
</dbReference>
<gene>
    <name evidence="5" type="ORF">N7493_000568</name>
</gene>
<dbReference type="GO" id="GO:0072330">
    <property type="term" value="P:monocarboxylic acid biosynthetic process"/>
    <property type="evidence" value="ECO:0007669"/>
    <property type="project" value="UniProtKB-ARBA"/>
</dbReference>
<reference evidence="5" key="1">
    <citation type="journal article" date="2023" name="IMA Fungus">
        <title>Comparative genomic study of the Penicillium genus elucidates a diverse pangenome and 15 lateral gene transfer events.</title>
        <authorList>
            <person name="Petersen C."/>
            <person name="Sorensen T."/>
            <person name="Nielsen M.R."/>
            <person name="Sondergaard T.E."/>
            <person name="Sorensen J.L."/>
            <person name="Fitzpatrick D.A."/>
            <person name="Frisvad J.C."/>
            <person name="Nielsen K.L."/>
        </authorList>
    </citation>
    <scope>NUCLEOTIDE SEQUENCE</scope>
    <source>
        <strain evidence="5">IBT 17514</strain>
    </source>
</reference>
<comment type="similarity">
    <text evidence="1 3">Belongs to the type-B carboxylesterase/lipase family.</text>
</comment>
<sequence length="579" mass="62496">MAMRTFFLGLAVVSAVQGNVIGTRTQVGSRSGSAVASAESPTVYIDTYTSYVQGNRSEYINSVYNFKAIPFASAPTGEYRWRHPQHVSGWTGIRDATKFAPACPQSGVTDYSEDCLYLNIWTPDSVKLNNVVNNTDTGIGVVPANTTETLPVYIFFHGGRFASGTTSDPTFDGAGLAAKGVVVVTVSYRMGALGFLAHPELSATSGSNSSGNYGLVDQEAALHWTNENIASFGGDYTRITIGGQSAGAASALDHLNTNLAAGLFEQVIAESGATYPSNPLIGSLAESYRQLSTAEEQGVSYLASIGIKNITAARAAPVELFLDSGNLNDETFKNTVFANNSAYIEPPLFRPVLDGYVLPATYQEMLIRGDRAIVPVLTGGNLDENGATPSPGFTVASYKAQAAYEFGSVGMADEYFKLWPAGSSNESADNALNTFYRDQTKVSVWRWASEYLAGSKRNVSITGSDDTYQTWTYYWTHAPPGQDEGAYHGSELNYAFNNLYATDLPWTTEDYEIADKLSSYWANFISTGNPNGDGLAHWPEATADSAVLMELGDAWKTVEAASEAKISFMEKWFSKWPVY</sequence>
<dbReference type="Proteomes" id="UP001215712">
    <property type="component" value="Unassembled WGS sequence"/>
</dbReference>
<proteinExistence type="inferred from homology"/>
<dbReference type="PANTHER" id="PTHR11559">
    <property type="entry name" value="CARBOXYLESTERASE"/>
    <property type="match status" value="1"/>
</dbReference>
<reference evidence="5" key="2">
    <citation type="submission" date="2023-01" db="EMBL/GenBank/DDBJ databases">
        <authorList>
            <person name="Petersen C."/>
        </authorList>
    </citation>
    <scope>NUCLEOTIDE SEQUENCE</scope>
    <source>
        <strain evidence="5">IBT 17514</strain>
    </source>
</reference>
<dbReference type="EC" id="3.1.1.-" evidence="3"/>
<dbReference type="Gene3D" id="3.40.50.1820">
    <property type="entry name" value="alpha/beta hydrolase"/>
    <property type="match status" value="1"/>
</dbReference>
<feature type="signal peptide" evidence="3">
    <location>
        <begin position="1"/>
        <end position="18"/>
    </location>
</feature>
<dbReference type="InterPro" id="IPR029058">
    <property type="entry name" value="AB_hydrolase_fold"/>
</dbReference>
<evidence type="ECO:0000313" key="5">
    <source>
        <dbReference type="EMBL" id="KAJ5740696.1"/>
    </source>
</evidence>
<dbReference type="EMBL" id="JAQJAN010000001">
    <property type="protein sequence ID" value="KAJ5740696.1"/>
    <property type="molecule type" value="Genomic_DNA"/>
</dbReference>
<dbReference type="InterPro" id="IPR019826">
    <property type="entry name" value="Carboxylesterase_B_AS"/>
</dbReference>
<keyword evidence="6" id="KW-1185">Reference proteome</keyword>
<dbReference type="PROSITE" id="PS00122">
    <property type="entry name" value="CARBOXYLESTERASE_B_1"/>
    <property type="match status" value="1"/>
</dbReference>
<evidence type="ECO:0000313" key="6">
    <source>
        <dbReference type="Proteomes" id="UP001215712"/>
    </source>
</evidence>
<accession>A0AAD6N0Z2</accession>
<feature type="domain" description="Carboxylesterase type B" evidence="4">
    <location>
        <begin position="45"/>
        <end position="558"/>
    </location>
</feature>
<name>A0AAD6N0Z2_9EURO</name>
<keyword evidence="3" id="KW-0732">Signal</keyword>
<dbReference type="GO" id="GO:0016787">
    <property type="term" value="F:hydrolase activity"/>
    <property type="evidence" value="ECO:0007669"/>
    <property type="project" value="UniProtKB-KW"/>
</dbReference>
<evidence type="ECO:0000256" key="3">
    <source>
        <dbReference type="RuleBase" id="RU361235"/>
    </source>
</evidence>
<dbReference type="GO" id="GO:0017000">
    <property type="term" value="P:antibiotic biosynthetic process"/>
    <property type="evidence" value="ECO:0007669"/>
    <property type="project" value="UniProtKB-ARBA"/>
</dbReference>
<dbReference type="AlphaFoldDB" id="A0AAD6N0Z2"/>
<feature type="chain" id="PRO_5041765526" description="Carboxylic ester hydrolase" evidence="3">
    <location>
        <begin position="19"/>
        <end position="579"/>
    </location>
</feature>
<dbReference type="InterPro" id="IPR002018">
    <property type="entry name" value="CarbesteraseB"/>
</dbReference>
<evidence type="ECO:0000256" key="2">
    <source>
        <dbReference type="ARBA" id="ARBA00022801"/>
    </source>
</evidence>
<comment type="caution">
    <text evidence="5">The sequence shown here is derived from an EMBL/GenBank/DDBJ whole genome shotgun (WGS) entry which is preliminary data.</text>
</comment>
<dbReference type="SUPFAM" id="SSF53474">
    <property type="entry name" value="alpha/beta-Hydrolases"/>
    <property type="match status" value="1"/>
</dbReference>
<evidence type="ECO:0000259" key="4">
    <source>
        <dbReference type="Pfam" id="PF00135"/>
    </source>
</evidence>
<evidence type="ECO:0000256" key="1">
    <source>
        <dbReference type="ARBA" id="ARBA00005964"/>
    </source>
</evidence>
<dbReference type="Pfam" id="PF00135">
    <property type="entry name" value="COesterase"/>
    <property type="match status" value="1"/>
</dbReference>
<dbReference type="InterPro" id="IPR050309">
    <property type="entry name" value="Type-B_Carboxylest/Lipase"/>
</dbReference>
<dbReference type="InterPro" id="IPR019819">
    <property type="entry name" value="Carboxylesterase_B_CS"/>
</dbReference>
<protein>
    <recommendedName>
        <fullName evidence="3">Carboxylic ester hydrolase</fullName>
        <ecNumber evidence="3">3.1.1.-</ecNumber>
    </recommendedName>
</protein>